<dbReference type="Proteomes" id="UP000219353">
    <property type="component" value="Unassembled WGS sequence"/>
</dbReference>
<sequence length="150" mass="17033">MRYLSLLFFGAFSAQATVYKCETNGVVEFSQFACAKDAEAVDMRPVGTALSGTPGEFRQQVDAVKRKSRFVEFQIAKLEQEKTLLLEELKAEQYKLRRSFPRAEEVAAIAQKIERTEQRYAEKISTERATLRGLQAQVVTLERQYAKAAN</sequence>
<name>A0A285IN26_9GAMM</name>
<evidence type="ECO:0000259" key="3">
    <source>
        <dbReference type="Pfam" id="PF13511"/>
    </source>
</evidence>
<protein>
    <recommendedName>
        <fullName evidence="3">DUF4124 domain-containing protein</fullName>
    </recommendedName>
</protein>
<organism evidence="4 5">
    <name type="scientific">Arsukibacterium tuosuense</name>
    <dbReference type="NCBI Taxonomy" id="1323745"/>
    <lineage>
        <taxon>Bacteria</taxon>
        <taxon>Pseudomonadati</taxon>
        <taxon>Pseudomonadota</taxon>
        <taxon>Gammaproteobacteria</taxon>
        <taxon>Chromatiales</taxon>
        <taxon>Chromatiaceae</taxon>
        <taxon>Arsukibacterium</taxon>
    </lineage>
</organism>
<evidence type="ECO:0000256" key="1">
    <source>
        <dbReference type="SAM" id="Coils"/>
    </source>
</evidence>
<dbReference type="RefSeq" id="WP_097110675.1">
    <property type="nucleotide sequence ID" value="NZ_OBEB01000002.1"/>
</dbReference>
<feature type="coiled-coil region" evidence="1">
    <location>
        <begin position="61"/>
        <end position="95"/>
    </location>
</feature>
<evidence type="ECO:0000313" key="4">
    <source>
        <dbReference type="EMBL" id="SNY49415.1"/>
    </source>
</evidence>
<evidence type="ECO:0000256" key="2">
    <source>
        <dbReference type="SAM" id="SignalP"/>
    </source>
</evidence>
<feature type="chain" id="PRO_5012538111" description="DUF4124 domain-containing protein" evidence="2">
    <location>
        <begin position="17"/>
        <end position="150"/>
    </location>
</feature>
<keyword evidence="1" id="KW-0175">Coiled coil</keyword>
<dbReference type="Pfam" id="PF13511">
    <property type="entry name" value="DUF4124"/>
    <property type="match status" value="1"/>
</dbReference>
<feature type="signal peptide" evidence="2">
    <location>
        <begin position="1"/>
        <end position="16"/>
    </location>
</feature>
<reference evidence="5" key="1">
    <citation type="submission" date="2017-09" db="EMBL/GenBank/DDBJ databases">
        <authorList>
            <person name="Varghese N."/>
            <person name="Submissions S."/>
        </authorList>
    </citation>
    <scope>NUCLEOTIDE SEQUENCE [LARGE SCALE GENOMIC DNA]</scope>
    <source>
        <strain evidence="5">CGMCC 1.12461</strain>
    </source>
</reference>
<evidence type="ECO:0000313" key="5">
    <source>
        <dbReference type="Proteomes" id="UP000219353"/>
    </source>
</evidence>
<dbReference type="InterPro" id="IPR025392">
    <property type="entry name" value="DUF4124"/>
</dbReference>
<keyword evidence="2" id="KW-0732">Signal</keyword>
<proteinExistence type="predicted"/>
<accession>A0A285IN26</accession>
<dbReference type="OrthoDB" id="6306890at2"/>
<feature type="domain" description="DUF4124" evidence="3">
    <location>
        <begin position="6"/>
        <end position="50"/>
    </location>
</feature>
<keyword evidence="5" id="KW-1185">Reference proteome</keyword>
<dbReference type="EMBL" id="OBEB01000002">
    <property type="protein sequence ID" value="SNY49415.1"/>
    <property type="molecule type" value="Genomic_DNA"/>
</dbReference>
<dbReference type="AlphaFoldDB" id="A0A285IN26"/>
<gene>
    <name evidence="4" type="ORF">SAMN06297280_1403</name>
</gene>